<dbReference type="GO" id="GO:0005576">
    <property type="term" value="C:extracellular region"/>
    <property type="evidence" value="ECO:0007669"/>
    <property type="project" value="UniProtKB-SubCell"/>
</dbReference>
<evidence type="ECO:0000256" key="2">
    <source>
        <dbReference type="ARBA" id="ARBA00022525"/>
    </source>
</evidence>
<evidence type="ECO:0000313" key="3">
    <source>
        <dbReference type="EMBL" id="EWY35780.1"/>
    </source>
</evidence>
<dbReference type="Proteomes" id="UP000019486">
    <property type="component" value="Unassembled WGS sequence"/>
</dbReference>
<dbReference type="InterPro" id="IPR018511">
    <property type="entry name" value="Hemolysin-typ_Ca-bd_CS"/>
</dbReference>
<dbReference type="SUPFAM" id="SSF51120">
    <property type="entry name" value="beta-Roll"/>
    <property type="match status" value="7"/>
</dbReference>
<gene>
    <name evidence="3" type="ORF">N825_34355</name>
</gene>
<dbReference type="PRINTS" id="PR00313">
    <property type="entry name" value="CABNDNGRPT"/>
</dbReference>
<organism evidence="3 4">
    <name type="scientific">Skermanella stibiiresistens SB22</name>
    <dbReference type="NCBI Taxonomy" id="1385369"/>
    <lineage>
        <taxon>Bacteria</taxon>
        <taxon>Pseudomonadati</taxon>
        <taxon>Pseudomonadota</taxon>
        <taxon>Alphaproteobacteria</taxon>
        <taxon>Rhodospirillales</taxon>
        <taxon>Azospirillaceae</taxon>
        <taxon>Skermanella</taxon>
    </lineage>
</organism>
<dbReference type="GO" id="GO:0005509">
    <property type="term" value="F:calcium ion binding"/>
    <property type="evidence" value="ECO:0007669"/>
    <property type="project" value="InterPro"/>
</dbReference>
<evidence type="ECO:0000313" key="4">
    <source>
        <dbReference type="Proteomes" id="UP000019486"/>
    </source>
</evidence>
<evidence type="ECO:0000256" key="1">
    <source>
        <dbReference type="ARBA" id="ARBA00004613"/>
    </source>
</evidence>
<dbReference type="EMBL" id="AVFL01000070">
    <property type="protein sequence ID" value="EWY35780.1"/>
    <property type="molecule type" value="Genomic_DNA"/>
</dbReference>
<keyword evidence="4" id="KW-1185">Reference proteome</keyword>
<dbReference type="Pfam" id="PF00353">
    <property type="entry name" value="HemolysinCabind"/>
    <property type="match status" value="8"/>
</dbReference>
<protein>
    <recommendedName>
        <fullName evidence="5">Peptidase M10 serralysin C-terminal domain-containing protein</fullName>
    </recommendedName>
</protein>
<dbReference type="PROSITE" id="PS00330">
    <property type="entry name" value="HEMOLYSIN_CALCIUM"/>
    <property type="match status" value="9"/>
</dbReference>
<dbReference type="InterPro" id="IPR050557">
    <property type="entry name" value="RTX_toxin/Mannuronan_C5-epim"/>
</dbReference>
<dbReference type="AlphaFoldDB" id="W9GPG9"/>
<dbReference type="Gene3D" id="2.150.10.10">
    <property type="entry name" value="Serralysin-like metalloprotease, C-terminal"/>
    <property type="match status" value="7"/>
</dbReference>
<accession>W9GPG9</accession>
<sequence length="892" mass="90222">MLNGSTENDYLAGLAGDDIILGAGGYDALEGGAGDDTLNGGTDGQFGDTVGFSSAISGVIVNLALGTANDGEGGTDTLIGIEHVDGSRYNDTLIGDNRGNWFRPMAGDDMVDGAGGSDDVMYEFTTQGITVDLGAGTASGAEIGTDTLTSIENVHAGNGADTIIGWDEDGYVFARDGDDQVFGGGGADTLIGGSGTDMLDGGDGFDTVTYSEDGYYVAGPDTSGVCVNLSQEEVSFNNRLVAPGTAVDNWGYIDTIIAIERLEGSTYADLLIGDALTNSLSGGGGDDRLDGGDGNDILIGGSGADFLDGGQTSSDDRISYLNDPAGIVADFAARTVKDGWGAIDTFQNVEYIVGSNFNDRITGVDAVSPSSAGRWNLDGMGGNDIVTGGNQSDDVEGGGGDDTLDGGAGFDEIDYDGSPTGVHVDLGAGKAFKDGWGGTDTITNFEQLRGSYYSDLLIGSARGENLNAESGDDILMAGAGDDILRGAAGNDTLDGGSGDDSLFGGAGDDLIIGDSTRVGNAIDEVDYRLDPAGVVVDLSRSTWIVQDGFGGLDTLWNIGEVKGSEFDDLMTGSALGDRLGGYGGNDKIQAGAGDDWLSGGPGNDTLDGGAGFDMVDFFWEATQGVSVTLSTNETSVTDTLGATNTFISIEGVRGSVYADTLIGSTGNNNLDGADGDDTLNGGAGADSMAGGLGDDVYYVDDVGDSVTELANQGADTVRSSVSVSFSTQHVERIELTGTAAINANGNALVNTLIGNGANNILNASSGNDSLSGGLGNDILIGGAGTDQLEGGGGADVFDFNAISESAVGTARDVIKDFLRSTDKIDFSTIDADTSVDGNQAFSFIGAGAFTSTAGHLRFASGLLQGDVNGDQIADIEVSVVGVTTAVANDFVL</sequence>
<dbReference type="PATRIC" id="fig|1385369.3.peg.7161"/>
<comment type="subcellular location">
    <subcellularLocation>
        <location evidence="1">Secreted</location>
    </subcellularLocation>
</comment>
<dbReference type="InterPro" id="IPR011049">
    <property type="entry name" value="Serralysin-like_metalloprot_C"/>
</dbReference>
<dbReference type="PANTHER" id="PTHR38340">
    <property type="entry name" value="S-LAYER PROTEIN"/>
    <property type="match status" value="1"/>
</dbReference>
<evidence type="ECO:0008006" key="5">
    <source>
        <dbReference type="Google" id="ProtNLM"/>
    </source>
</evidence>
<reference evidence="3 4" key="1">
    <citation type="submission" date="2013-08" db="EMBL/GenBank/DDBJ databases">
        <title>The genome sequence of Skermanella stibiiresistens.</title>
        <authorList>
            <person name="Zhu W."/>
            <person name="Wang G."/>
        </authorList>
    </citation>
    <scope>NUCLEOTIDE SEQUENCE [LARGE SCALE GENOMIC DNA]</scope>
    <source>
        <strain evidence="3 4">SB22</strain>
    </source>
</reference>
<keyword evidence="2" id="KW-0964">Secreted</keyword>
<proteinExistence type="predicted"/>
<dbReference type="STRING" id="1385369.N825_34355"/>
<name>W9GPG9_9PROT</name>
<dbReference type="InterPro" id="IPR001343">
    <property type="entry name" value="Hemolysn_Ca-bd"/>
</dbReference>
<dbReference type="PANTHER" id="PTHR38340:SF1">
    <property type="entry name" value="S-LAYER PROTEIN"/>
    <property type="match status" value="1"/>
</dbReference>
<comment type="caution">
    <text evidence="3">The sequence shown here is derived from an EMBL/GenBank/DDBJ whole genome shotgun (WGS) entry which is preliminary data.</text>
</comment>